<reference evidence="2 3" key="1">
    <citation type="submission" date="2019-09" db="EMBL/GenBank/DDBJ databases">
        <authorList>
            <person name="Dittami M. S."/>
        </authorList>
    </citation>
    <scope>NUCLEOTIDE SEQUENCE [LARGE SCALE GENOMIC DNA]</scope>
    <source>
        <strain evidence="2">SPHINGO391</strain>
    </source>
</reference>
<feature type="region of interest" description="Disordered" evidence="1">
    <location>
        <begin position="1"/>
        <end position="29"/>
    </location>
</feature>
<dbReference type="AlphaFoldDB" id="A0A5E7ZPJ6"/>
<evidence type="ECO:0000313" key="2">
    <source>
        <dbReference type="EMBL" id="VVT19286.1"/>
    </source>
</evidence>
<protein>
    <submittedName>
        <fullName evidence="2">Uncharacterized protein</fullName>
    </submittedName>
</protein>
<gene>
    <name evidence="2" type="ORF">SPHINGO391_460091</name>
</gene>
<name>A0A5E7ZPJ6_9SPHN</name>
<organism evidence="2 3">
    <name type="scientific">Sphingomonas aurantiaca</name>
    <dbReference type="NCBI Taxonomy" id="185949"/>
    <lineage>
        <taxon>Bacteria</taxon>
        <taxon>Pseudomonadati</taxon>
        <taxon>Pseudomonadota</taxon>
        <taxon>Alphaproteobacteria</taxon>
        <taxon>Sphingomonadales</taxon>
        <taxon>Sphingomonadaceae</taxon>
        <taxon>Sphingomonas</taxon>
    </lineage>
</organism>
<evidence type="ECO:0000256" key="1">
    <source>
        <dbReference type="SAM" id="MobiDB-lite"/>
    </source>
</evidence>
<dbReference type="RefSeq" id="WP_156359477.1">
    <property type="nucleotide sequence ID" value="NZ_JASPFN010000001.1"/>
</dbReference>
<feature type="compositionally biased region" description="Basic and acidic residues" evidence="1">
    <location>
        <begin position="14"/>
        <end position="29"/>
    </location>
</feature>
<dbReference type="EMBL" id="CABVLI010000041">
    <property type="protein sequence ID" value="VVT19286.1"/>
    <property type="molecule type" value="Genomic_DNA"/>
</dbReference>
<sequence length="82" mass="8839">MLIVQAAGASQSLEHPRQSDPRGEQMDDLAKHAGVSVMVPLPPITGGGEDFTDLPHRAVTLARRPKLRDGGMSVPPDHRFFA</sequence>
<evidence type="ECO:0000313" key="3">
    <source>
        <dbReference type="Proteomes" id="UP000326857"/>
    </source>
</evidence>
<proteinExistence type="predicted"/>
<dbReference type="Proteomes" id="UP000326857">
    <property type="component" value="Unassembled WGS sequence"/>
</dbReference>
<accession>A0A5E7ZPJ6</accession>